<evidence type="ECO:0000256" key="1">
    <source>
        <dbReference type="ARBA" id="ARBA00022741"/>
    </source>
</evidence>
<dbReference type="InterPro" id="IPR005654">
    <property type="entry name" value="ATPase_AFG1-like"/>
</dbReference>
<comment type="caution">
    <text evidence="3">The sequence shown here is derived from an EMBL/GenBank/DDBJ whole genome shotgun (WGS) entry which is preliminary data.</text>
</comment>
<dbReference type="Proteomes" id="UP001431449">
    <property type="component" value="Unassembled WGS sequence"/>
</dbReference>
<dbReference type="PANTHER" id="PTHR12169">
    <property type="entry name" value="ATPASE N2B"/>
    <property type="match status" value="1"/>
</dbReference>
<dbReference type="EMBL" id="JALNMH010000001">
    <property type="protein sequence ID" value="MCK7592417.1"/>
    <property type="molecule type" value="Genomic_DNA"/>
</dbReference>
<evidence type="ECO:0000313" key="4">
    <source>
        <dbReference type="Proteomes" id="UP001431449"/>
    </source>
</evidence>
<dbReference type="RefSeq" id="WP_248204570.1">
    <property type="nucleotide sequence ID" value="NZ_JALNMH010000001.1"/>
</dbReference>
<sequence>MSREADTRDIPPGRAYAEGVASGRWEDDPAQRAVLREFDRIHHALHPRLGSGLLDRLRARFNPPPVPKGLYLWGGVGRGKTFLVDLFYEHLPGTAKRRVHFHRFMGEVHGRLAALGETRDPLVQIAGDIAAEARVLCLDEFFVSDIGDAMILGRLLDRLFAEGVVLVTTSNTVPDQLYRDGLQRARFLPAIELINRHCVVQFMESSTDYRLRTLTQAPVYHHPLNGLTESAMQDFYEKLTCDTLREGEPLEINGRLIPAIDFCEGVAWLEYKALCEGPRSVADYIELARDFHTVLVAHVPQFTVQTENEARRFVHLVDEFYDRNVNLILSAEVPLTELYRGEKLRAEFERTESRLIEMQSEAYLARAHKP</sequence>
<dbReference type="Gene3D" id="3.40.50.300">
    <property type="entry name" value="P-loop containing nucleotide triphosphate hydrolases"/>
    <property type="match status" value="1"/>
</dbReference>
<protein>
    <submittedName>
        <fullName evidence="3">Cell division protein ZapE</fullName>
    </submittedName>
</protein>
<organism evidence="3 4">
    <name type="scientific">Pseudomarimonas salicorniae</name>
    <dbReference type="NCBI Taxonomy" id="2933270"/>
    <lineage>
        <taxon>Bacteria</taxon>
        <taxon>Pseudomonadati</taxon>
        <taxon>Pseudomonadota</taxon>
        <taxon>Gammaproteobacteria</taxon>
        <taxon>Lysobacterales</taxon>
        <taxon>Lysobacteraceae</taxon>
        <taxon>Pseudomarimonas</taxon>
    </lineage>
</organism>
<dbReference type="Pfam" id="PF03969">
    <property type="entry name" value="AFG1_ATPase"/>
    <property type="match status" value="1"/>
</dbReference>
<name>A0ABT0GCZ6_9GAMM</name>
<evidence type="ECO:0000256" key="2">
    <source>
        <dbReference type="ARBA" id="ARBA00022840"/>
    </source>
</evidence>
<dbReference type="PANTHER" id="PTHR12169:SF6">
    <property type="entry name" value="AFG1-LIKE ATPASE"/>
    <property type="match status" value="1"/>
</dbReference>
<evidence type="ECO:0000313" key="3">
    <source>
        <dbReference type="EMBL" id="MCK7592417.1"/>
    </source>
</evidence>
<keyword evidence="3" id="KW-0132">Cell division</keyword>
<keyword evidence="2" id="KW-0067">ATP-binding</keyword>
<keyword evidence="4" id="KW-1185">Reference proteome</keyword>
<gene>
    <name evidence="3" type="primary">zapE</name>
    <name evidence="3" type="ORF">M0G41_01895</name>
</gene>
<accession>A0ABT0GCZ6</accession>
<reference evidence="3" key="1">
    <citation type="submission" date="2022-04" db="EMBL/GenBank/DDBJ databases">
        <title>Lysobacter sp. CAU 1642 isolated from sea sand.</title>
        <authorList>
            <person name="Kim W."/>
        </authorList>
    </citation>
    <scope>NUCLEOTIDE SEQUENCE</scope>
    <source>
        <strain evidence="3">CAU 1642</strain>
    </source>
</reference>
<dbReference type="GO" id="GO:0051301">
    <property type="term" value="P:cell division"/>
    <property type="evidence" value="ECO:0007669"/>
    <property type="project" value="UniProtKB-KW"/>
</dbReference>
<dbReference type="NCBIfam" id="NF040713">
    <property type="entry name" value="ZapE"/>
    <property type="match status" value="1"/>
</dbReference>
<keyword evidence="1" id="KW-0547">Nucleotide-binding</keyword>
<dbReference type="InterPro" id="IPR027417">
    <property type="entry name" value="P-loop_NTPase"/>
</dbReference>
<keyword evidence="3" id="KW-0131">Cell cycle</keyword>
<dbReference type="SUPFAM" id="SSF52540">
    <property type="entry name" value="P-loop containing nucleoside triphosphate hydrolases"/>
    <property type="match status" value="1"/>
</dbReference>
<proteinExistence type="predicted"/>